<feature type="transmembrane region" description="Helical" evidence="8">
    <location>
        <begin position="59"/>
        <end position="75"/>
    </location>
</feature>
<dbReference type="CDD" id="cd17321">
    <property type="entry name" value="MFS_MMR_MDR_like"/>
    <property type="match status" value="1"/>
</dbReference>
<keyword evidence="7" id="KW-0046">Antibiotic resistance</keyword>
<evidence type="ECO:0000256" key="2">
    <source>
        <dbReference type="ARBA" id="ARBA00022448"/>
    </source>
</evidence>
<dbReference type="RefSeq" id="WP_242766661.1">
    <property type="nucleotide sequence ID" value="NZ_JALDAY010000006.1"/>
</dbReference>
<dbReference type="PANTHER" id="PTHR42718">
    <property type="entry name" value="MAJOR FACILITATOR SUPERFAMILY MULTIDRUG TRANSPORTER MFSC"/>
    <property type="match status" value="1"/>
</dbReference>
<evidence type="ECO:0000259" key="9">
    <source>
        <dbReference type="PROSITE" id="PS50850"/>
    </source>
</evidence>
<dbReference type="PANTHER" id="PTHR42718:SF46">
    <property type="entry name" value="BLR6921 PROTEIN"/>
    <property type="match status" value="1"/>
</dbReference>
<feature type="transmembrane region" description="Helical" evidence="8">
    <location>
        <begin position="147"/>
        <end position="168"/>
    </location>
</feature>
<protein>
    <submittedName>
        <fullName evidence="10">MFS transporter</fullName>
    </submittedName>
</protein>
<keyword evidence="3" id="KW-1003">Cell membrane</keyword>
<dbReference type="InterPro" id="IPR036259">
    <property type="entry name" value="MFS_trans_sf"/>
</dbReference>
<keyword evidence="4 8" id="KW-0812">Transmembrane</keyword>
<feature type="transmembrane region" description="Helical" evidence="8">
    <location>
        <begin position="112"/>
        <end position="135"/>
    </location>
</feature>
<dbReference type="InterPro" id="IPR020846">
    <property type="entry name" value="MFS_dom"/>
</dbReference>
<dbReference type="PROSITE" id="PS50850">
    <property type="entry name" value="MFS"/>
    <property type="match status" value="1"/>
</dbReference>
<keyword evidence="2" id="KW-0813">Transport</keyword>
<evidence type="ECO:0000256" key="5">
    <source>
        <dbReference type="ARBA" id="ARBA00022989"/>
    </source>
</evidence>
<dbReference type="Pfam" id="PF07690">
    <property type="entry name" value="MFS_1"/>
    <property type="match status" value="1"/>
</dbReference>
<sequence length="470" mass="47763">MTASDTATKAAHASVRPQGMVLALCCAAQFMVVVDVTIMNVALPDIRTGLHMGVTGQQWVINAYTLTFAGFLLLGARAADLIGHRRVMLAGLSVFTLFSILGGLAPNGGWLIAARAVQGIGGALLAPSTLSVLTTAFTQPDARRKALGVWTGTAAAGAAAGMVAGGVFTDLLDWRWVLFVNGPIGALLLAALPRYLDPAEPHSRTRQRLDMWGAVLATCGLSSLVYGIVTAAHHAWTAPTTLGALVLGVVLLTAFTLVEARMGDTALVPLRVLRMRRLMLANGVAATIGVALFGMYFFMSLFLQDVNRYAPLRAGLAFMPAGLATMAGTLVGSRTVVRLGASRQIMIGLAAAAAGMWWLSGNDGPVGYASHLLAPLVLIGLGSAFVPTTSTATSGVPASQAGLAAGLVTTSRQIGAALGLAVMTTVAGHAGSGAGDGVGSALRVASGVLALGVVLGGVLGYRGQARGSGG</sequence>
<proteinExistence type="predicted"/>
<accession>A0ABS9Y863</accession>
<evidence type="ECO:0000256" key="1">
    <source>
        <dbReference type="ARBA" id="ARBA00004651"/>
    </source>
</evidence>
<feature type="transmembrane region" description="Helical" evidence="8">
    <location>
        <begin position="344"/>
        <end position="360"/>
    </location>
</feature>
<keyword evidence="6 8" id="KW-0472">Membrane</keyword>
<keyword evidence="11" id="KW-1185">Reference proteome</keyword>
<dbReference type="Gene3D" id="1.20.1250.20">
    <property type="entry name" value="MFS general substrate transporter like domains"/>
    <property type="match status" value="1"/>
</dbReference>
<evidence type="ECO:0000256" key="3">
    <source>
        <dbReference type="ARBA" id="ARBA00022475"/>
    </source>
</evidence>
<evidence type="ECO:0000313" key="10">
    <source>
        <dbReference type="EMBL" id="MCI3273407.1"/>
    </source>
</evidence>
<comment type="subcellular location">
    <subcellularLocation>
        <location evidence="1">Cell membrane</location>
        <topology evidence="1">Multi-pass membrane protein</topology>
    </subcellularLocation>
</comment>
<evidence type="ECO:0000256" key="6">
    <source>
        <dbReference type="ARBA" id="ARBA00023136"/>
    </source>
</evidence>
<feature type="domain" description="Major facilitator superfamily (MFS) profile" evidence="9">
    <location>
        <begin position="21"/>
        <end position="464"/>
    </location>
</feature>
<feature type="transmembrane region" description="Helical" evidence="8">
    <location>
        <begin position="174"/>
        <end position="192"/>
    </location>
</feature>
<feature type="transmembrane region" description="Helical" evidence="8">
    <location>
        <begin position="414"/>
        <end position="434"/>
    </location>
</feature>
<feature type="transmembrane region" description="Helical" evidence="8">
    <location>
        <begin position="372"/>
        <end position="393"/>
    </location>
</feature>
<feature type="transmembrane region" description="Helical" evidence="8">
    <location>
        <begin position="87"/>
        <end position="106"/>
    </location>
</feature>
<reference evidence="10" key="1">
    <citation type="submission" date="2022-03" db="EMBL/GenBank/DDBJ databases">
        <title>Streptomyces 7R015 and 7R016 isolated from Barleria lupulina in Thailand.</title>
        <authorList>
            <person name="Kanchanasin P."/>
            <person name="Phongsopitanun W."/>
            <person name="Tanasupawat S."/>
        </authorList>
    </citation>
    <scope>NUCLEOTIDE SEQUENCE</scope>
    <source>
        <strain evidence="10">7R015</strain>
    </source>
</reference>
<dbReference type="Gene3D" id="1.20.1720.10">
    <property type="entry name" value="Multidrug resistance protein D"/>
    <property type="match status" value="1"/>
</dbReference>
<dbReference type="EMBL" id="JALDAY010000006">
    <property type="protein sequence ID" value="MCI3273407.1"/>
    <property type="molecule type" value="Genomic_DNA"/>
</dbReference>
<feature type="transmembrane region" description="Helical" evidence="8">
    <location>
        <begin position="238"/>
        <end position="258"/>
    </location>
</feature>
<comment type="caution">
    <text evidence="10">The sequence shown here is derived from an EMBL/GenBank/DDBJ whole genome shotgun (WGS) entry which is preliminary data.</text>
</comment>
<evidence type="ECO:0000256" key="8">
    <source>
        <dbReference type="SAM" id="Phobius"/>
    </source>
</evidence>
<feature type="transmembrane region" description="Helical" evidence="8">
    <location>
        <begin position="314"/>
        <end position="332"/>
    </location>
</feature>
<dbReference type="Proteomes" id="UP001165269">
    <property type="component" value="Unassembled WGS sequence"/>
</dbReference>
<organism evidence="10 11">
    <name type="scientific">Streptomyces cylindrosporus</name>
    <dbReference type="NCBI Taxonomy" id="2927583"/>
    <lineage>
        <taxon>Bacteria</taxon>
        <taxon>Bacillati</taxon>
        <taxon>Actinomycetota</taxon>
        <taxon>Actinomycetes</taxon>
        <taxon>Kitasatosporales</taxon>
        <taxon>Streptomycetaceae</taxon>
        <taxon>Streptomyces</taxon>
    </lineage>
</organism>
<feature type="transmembrane region" description="Helical" evidence="8">
    <location>
        <begin position="279"/>
        <end position="302"/>
    </location>
</feature>
<evidence type="ECO:0000256" key="7">
    <source>
        <dbReference type="ARBA" id="ARBA00023251"/>
    </source>
</evidence>
<evidence type="ECO:0000313" key="11">
    <source>
        <dbReference type="Proteomes" id="UP001165269"/>
    </source>
</evidence>
<dbReference type="InterPro" id="IPR011701">
    <property type="entry name" value="MFS"/>
</dbReference>
<feature type="transmembrane region" description="Helical" evidence="8">
    <location>
        <begin position="440"/>
        <end position="461"/>
    </location>
</feature>
<name>A0ABS9Y863_9ACTN</name>
<gene>
    <name evidence="10" type="ORF">MQP27_20085</name>
</gene>
<keyword evidence="5 8" id="KW-1133">Transmembrane helix</keyword>
<dbReference type="SUPFAM" id="SSF103473">
    <property type="entry name" value="MFS general substrate transporter"/>
    <property type="match status" value="1"/>
</dbReference>
<feature type="transmembrane region" description="Helical" evidence="8">
    <location>
        <begin position="212"/>
        <end position="232"/>
    </location>
</feature>
<feature type="transmembrane region" description="Helical" evidence="8">
    <location>
        <begin position="21"/>
        <end position="39"/>
    </location>
</feature>
<evidence type="ECO:0000256" key="4">
    <source>
        <dbReference type="ARBA" id="ARBA00022692"/>
    </source>
</evidence>